<gene>
    <name evidence="3" type="ORF">QEH59_02095</name>
</gene>
<evidence type="ECO:0000313" key="3">
    <source>
        <dbReference type="EMBL" id="MDQ8193200.1"/>
    </source>
</evidence>
<reference evidence="3 4" key="1">
    <citation type="submission" date="2023-04" db="EMBL/GenBank/DDBJ databases">
        <title>A novel bacteria isolated from coastal sediment.</title>
        <authorList>
            <person name="Liu X.-J."/>
            <person name="Du Z.-J."/>
        </authorList>
    </citation>
    <scope>NUCLEOTIDE SEQUENCE [LARGE SCALE GENOMIC DNA]</scope>
    <source>
        <strain evidence="3 4">SDUM461004</strain>
    </source>
</reference>
<dbReference type="InterPro" id="IPR011042">
    <property type="entry name" value="6-blade_b-propeller_TolB-like"/>
</dbReference>
<dbReference type="EMBL" id="JARXIC010000002">
    <property type="protein sequence ID" value="MDQ8193200.1"/>
    <property type="molecule type" value="Genomic_DNA"/>
</dbReference>
<comment type="similarity">
    <text evidence="1">Belongs to the SMP-30/CGR1 family.</text>
</comment>
<evidence type="ECO:0000256" key="1">
    <source>
        <dbReference type="ARBA" id="ARBA00008853"/>
    </source>
</evidence>
<accession>A0ABU1AEP8</accession>
<comment type="caution">
    <text evidence="3">The sequence shown here is derived from an EMBL/GenBank/DDBJ whole genome shotgun (WGS) entry which is preliminary data.</text>
</comment>
<dbReference type="SUPFAM" id="SSF63829">
    <property type="entry name" value="Calcium-dependent phosphotriesterase"/>
    <property type="match status" value="1"/>
</dbReference>
<feature type="domain" description="SMP-30/Gluconolactonase/LRE-like region" evidence="2">
    <location>
        <begin position="22"/>
        <end position="265"/>
    </location>
</feature>
<evidence type="ECO:0000313" key="4">
    <source>
        <dbReference type="Proteomes" id="UP001243717"/>
    </source>
</evidence>
<dbReference type="Proteomes" id="UP001243717">
    <property type="component" value="Unassembled WGS sequence"/>
</dbReference>
<keyword evidence="3" id="KW-0378">Hydrolase</keyword>
<dbReference type="PANTHER" id="PTHR10907:SF47">
    <property type="entry name" value="REGUCALCIN"/>
    <property type="match status" value="1"/>
</dbReference>
<dbReference type="InterPro" id="IPR013658">
    <property type="entry name" value="SGL"/>
</dbReference>
<dbReference type="InterPro" id="IPR005511">
    <property type="entry name" value="SMP-30"/>
</dbReference>
<sequence length="297" mass="32392">MPHQADMTAFNIQTIGQQVSTWGEGPIWWGKHLLYVDINGKKLNRLDPQTGKESVWDIGERIGTVVPTDHDNEVIYAGDNGCIRLNLSTGEKTTLADPESELRGKNRFNDGKCDPAGRFWAGTISMVKKTGSANLYCLDSDGSLSLKISDVTNSNGICWSIDAKTMYYIDTPTQEVRAYDYDLATGTISNSRVVINTAAHGYASSPDGMTIDADGMLWIAFCHGGCVVRFDPNKNQECLRIDLPCIETTACTFGGEQLDRLFVTTGIKTDLDEPDAGKVFVIDGLGIKGLPSFAFKG</sequence>
<dbReference type="PANTHER" id="PTHR10907">
    <property type="entry name" value="REGUCALCIN"/>
    <property type="match status" value="1"/>
</dbReference>
<dbReference type="EC" id="3.1.1.99" evidence="3"/>
<dbReference type="Pfam" id="PF08450">
    <property type="entry name" value="SGL"/>
    <property type="match status" value="1"/>
</dbReference>
<dbReference type="RefSeq" id="WP_308983706.1">
    <property type="nucleotide sequence ID" value="NZ_JARXIC010000002.1"/>
</dbReference>
<protein>
    <submittedName>
        <fullName evidence="3">SMP-30/gluconolactonase/LRE family protein</fullName>
        <ecNumber evidence="3">3.1.1.99</ecNumber>
    </submittedName>
</protein>
<name>A0ABU1AEP8_9BACT</name>
<dbReference type="PRINTS" id="PR01790">
    <property type="entry name" value="SMP30FAMILY"/>
</dbReference>
<proteinExistence type="inferred from homology"/>
<evidence type="ECO:0000259" key="2">
    <source>
        <dbReference type="Pfam" id="PF08450"/>
    </source>
</evidence>
<organism evidence="3 4">
    <name type="scientific">Thalassobacterium sedimentorum</name>
    <dbReference type="NCBI Taxonomy" id="3041258"/>
    <lineage>
        <taxon>Bacteria</taxon>
        <taxon>Pseudomonadati</taxon>
        <taxon>Verrucomicrobiota</taxon>
        <taxon>Opitutia</taxon>
        <taxon>Puniceicoccales</taxon>
        <taxon>Coraliomargaritaceae</taxon>
        <taxon>Thalassobacterium</taxon>
    </lineage>
</organism>
<keyword evidence="4" id="KW-1185">Reference proteome</keyword>
<dbReference type="Gene3D" id="2.120.10.30">
    <property type="entry name" value="TolB, C-terminal domain"/>
    <property type="match status" value="1"/>
</dbReference>
<dbReference type="GO" id="GO:0016787">
    <property type="term" value="F:hydrolase activity"/>
    <property type="evidence" value="ECO:0007669"/>
    <property type="project" value="UniProtKB-KW"/>
</dbReference>